<sequence length="180" mass="20468">MPYNAFDLATLKASLEKARLAGYLYQHQSSILVLQEPLTEDGSPLNIYLQHELTADQIGIQFGLRQQDGHWEYLLGITYSNQNAAYEIGAGNLKGDQKAFNLLYAFYNYPKAFYLVALPLSANTQTLEQALQQQLFNQPELQFLESAVKTNPMGEQVKWMKSYLLQQALDMKVRIQTALL</sequence>
<proteinExistence type="predicted"/>
<dbReference type="Proteomes" id="UP000787156">
    <property type="component" value="Unassembled WGS sequence"/>
</dbReference>
<gene>
    <name evidence="1" type="ORF">K8V79_11965</name>
</gene>
<dbReference type="EMBL" id="DYWX01000130">
    <property type="protein sequence ID" value="HJF28924.1"/>
    <property type="molecule type" value="Genomic_DNA"/>
</dbReference>
<organism evidence="1 2">
    <name type="scientific">Acinetobacter lwoffii</name>
    <dbReference type="NCBI Taxonomy" id="28090"/>
    <lineage>
        <taxon>Bacteria</taxon>
        <taxon>Pseudomonadati</taxon>
        <taxon>Pseudomonadota</taxon>
        <taxon>Gammaproteobacteria</taxon>
        <taxon>Moraxellales</taxon>
        <taxon>Moraxellaceae</taxon>
        <taxon>Acinetobacter</taxon>
    </lineage>
</organism>
<dbReference type="AlphaFoldDB" id="A0A9D3A043"/>
<protein>
    <submittedName>
        <fullName evidence="1">Uncharacterized protein</fullName>
    </submittedName>
</protein>
<name>A0A9D3A043_ACILW</name>
<accession>A0A9D3A043</accession>
<evidence type="ECO:0000313" key="2">
    <source>
        <dbReference type="Proteomes" id="UP000787156"/>
    </source>
</evidence>
<reference evidence="1" key="1">
    <citation type="journal article" date="2021" name="PeerJ">
        <title>Extensive microbial diversity within the chicken gut microbiome revealed by metagenomics and culture.</title>
        <authorList>
            <person name="Gilroy R."/>
            <person name="Ravi A."/>
            <person name="Getino M."/>
            <person name="Pursley I."/>
            <person name="Horton D.L."/>
            <person name="Alikhan N.F."/>
            <person name="Baker D."/>
            <person name="Gharbi K."/>
            <person name="Hall N."/>
            <person name="Watson M."/>
            <person name="Adriaenssens E.M."/>
            <person name="Foster-Nyarko E."/>
            <person name="Jarju S."/>
            <person name="Secka A."/>
            <person name="Antonio M."/>
            <person name="Oren A."/>
            <person name="Chaudhuri R.R."/>
            <person name="La Ragione R."/>
            <person name="Hildebrand F."/>
            <person name="Pallen M.J."/>
        </authorList>
    </citation>
    <scope>NUCLEOTIDE SEQUENCE</scope>
    <source>
        <strain evidence="1">CHK135-1449</strain>
    </source>
</reference>
<evidence type="ECO:0000313" key="1">
    <source>
        <dbReference type="EMBL" id="HJF28924.1"/>
    </source>
</evidence>
<comment type="caution">
    <text evidence="1">The sequence shown here is derived from an EMBL/GenBank/DDBJ whole genome shotgun (WGS) entry which is preliminary data.</text>
</comment>
<reference evidence="1" key="2">
    <citation type="submission" date="2021-09" db="EMBL/GenBank/DDBJ databases">
        <authorList>
            <person name="Gilroy R."/>
        </authorList>
    </citation>
    <scope>NUCLEOTIDE SEQUENCE</scope>
    <source>
        <strain evidence="1">CHK135-1449</strain>
    </source>
</reference>